<accession>F4BFT9</accession>
<dbReference type="Pfam" id="PF14213">
    <property type="entry name" value="DUF4325"/>
    <property type="match status" value="1"/>
</dbReference>
<organism evidence="2 3">
    <name type="scientific">Francisella hispaniensis</name>
    <dbReference type="NCBI Taxonomy" id="622488"/>
    <lineage>
        <taxon>Bacteria</taxon>
        <taxon>Pseudomonadati</taxon>
        <taxon>Pseudomonadota</taxon>
        <taxon>Gammaproteobacteria</taxon>
        <taxon>Thiotrichales</taxon>
        <taxon>Francisellaceae</taxon>
        <taxon>Francisella</taxon>
    </lineage>
</organism>
<reference evidence="3" key="1">
    <citation type="journal article" date="2011" name="Appl. Environ. Microbiol.">
        <title>Common ancestry and novel genetic traits of Francisella novicida-like isolates from North America and Australia as revealed by comparative genomic analyses.</title>
        <authorList>
            <person name="Siddaramappa S."/>
            <person name="Challacombe J.F."/>
            <person name="Petersen J.M."/>
            <person name="Pillai S."/>
            <person name="Hogg G."/>
            <person name="Kuske C.R."/>
        </authorList>
    </citation>
    <scope>NUCLEOTIDE SEQUENCE [LARGE SCALE GENOMIC DNA]</scope>
    <source>
        <strain evidence="3">3523</strain>
    </source>
</reference>
<gene>
    <name evidence="2" type="ordered locus">FN3523_1030</name>
</gene>
<dbReference type="AlphaFoldDB" id="F4BFT9"/>
<feature type="domain" description="DUF4325" evidence="1">
    <location>
        <begin position="33"/>
        <end position="91"/>
    </location>
</feature>
<name>F4BFT9_9GAMM</name>
<evidence type="ECO:0000259" key="1">
    <source>
        <dbReference type="Pfam" id="PF14213"/>
    </source>
</evidence>
<protein>
    <recommendedName>
        <fullName evidence="1">DUF4325 domain-containing protein</fullName>
    </recommendedName>
</protein>
<dbReference type="Proteomes" id="UP000008303">
    <property type="component" value="Chromosome"/>
</dbReference>
<dbReference type="EMBL" id="CP002558">
    <property type="protein sequence ID" value="AEE26333.1"/>
    <property type="molecule type" value="Genomic_DNA"/>
</dbReference>
<dbReference type="KEGG" id="fcn:FN3523_1030"/>
<proteinExistence type="predicted"/>
<sequence>MVNKEKEVIQYNFAKEFNPRPGKRFESLTPGRSGEKFRDEVLEKIFQENKKIVIDASEISNPMIPSFLDEAFGAIATKYGLDKFLESVDIFSKKDKEIKDDMLYYVNRRFNP</sequence>
<dbReference type="PATRIC" id="fig|676032.3.peg.1037"/>
<evidence type="ECO:0000313" key="3">
    <source>
        <dbReference type="Proteomes" id="UP000008303"/>
    </source>
</evidence>
<dbReference type="HOGENOM" id="CLU_163405_1_0_6"/>
<dbReference type="InterPro" id="IPR025474">
    <property type="entry name" value="DUF4325"/>
</dbReference>
<evidence type="ECO:0000313" key="2">
    <source>
        <dbReference type="EMBL" id="AEE26333.1"/>
    </source>
</evidence>